<protein>
    <submittedName>
        <fullName evidence="3">HK97 family phage major capsid protein</fullName>
    </submittedName>
</protein>
<name>A0A2T0QNI1_9ACTN</name>
<feature type="domain" description="Phage capsid-like C-terminal" evidence="2">
    <location>
        <begin position="16"/>
        <end position="278"/>
    </location>
</feature>
<comment type="caution">
    <text evidence="3">The sequence shown here is derived from an EMBL/GenBank/DDBJ whole genome shotgun (WGS) entry which is preliminary data.</text>
</comment>
<dbReference type="SUPFAM" id="SSF56563">
    <property type="entry name" value="Major capsid protein gp5"/>
    <property type="match status" value="1"/>
</dbReference>
<accession>A0A2T0QNI1</accession>
<evidence type="ECO:0000256" key="1">
    <source>
        <dbReference type="ARBA" id="ARBA00004328"/>
    </source>
</evidence>
<evidence type="ECO:0000313" key="4">
    <source>
        <dbReference type="Proteomes" id="UP000238083"/>
    </source>
</evidence>
<reference evidence="3 4" key="1">
    <citation type="submission" date="2018-03" db="EMBL/GenBank/DDBJ databases">
        <title>Genomic Encyclopedia of Archaeal and Bacterial Type Strains, Phase II (KMG-II): from individual species to whole genera.</title>
        <authorList>
            <person name="Goeker M."/>
        </authorList>
    </citation>
    <scope>NUCLEOTIDE SEQUENCE [LARGE SCALE GENOMIC DNA]</scope>
    <source>
        <strain evidence="3 4">DSM 19711</strain>
    </source>
</reference>
<dbReference type="InterPro" id="IPR024455">
    <property type="entry name" value="Phage_capsid"/>
</dbReference>
<comment type="subcellular location">
    <subcellularLocation>
        <location evidence="1">Virion</location>
    </subcellularLocation>
</comment>
<evidence type="ECO:0000259" key="2">
    <source>
        <dbReference type="Pfam" id="PF05065"/>
    </source>
</evidence>
<dbReference type="OrthoDB" id="3726891at2"/>
<dbReference type="Gene3D" id="3.30.2400.10">
    <property type="entry name" value="Major capsid protein gp5"/>
    <property type="match status" value="1"/>
</dbReference>
<organism evidence="3 4">
    <name type="scientific">Kineococcus rhizosphaerae</name>
    <dbReference type="NCBI Taxonomy" id="559628"/>
    <lineage>
        <taxon>Bacteria</taxon>
        <taxon>Bacillati</taxon>
        <taxon>Actinomycetota</taxon>
        <taxon>Actinomycetes</taxon>
        <taxon>Kineosporiales</taxon>
        <taxon>Kineosporiaceae</taxon>
        <taxon>Kineococcus</taxon>
    </lineage>
</organism>
<evidence type="ECO:0000313" key="3">
    <source>
        <dbReference type="EMBL" id="PRY06094.1"/>
    </source>
</evidence>
<dbReference type="NCBIfam" id="TIGR01554">
    <property type="entry name" value="major_cap_HK97"/>
    <property type="match status" value="1"/>
</dbReference>
<dbReference type="EMBL" id="PVZF01000035">
    <property type="protein sequence ID" value="PRY06094.1"/>
    <property type="molecule type" value="Genomic_DNA"/>
</dbReference>
<dbReference type="Pfam" id="PF05065">
    <property type="entry name" value="Phage_capsid"/>
    <property type="match status" value="1"/>
</dbReference>
<dbReference type="Gene3D" id="3.30.2320.10">
    <property type="entry name" value="hypothetical protein PF0899 domain"/>
    <property type="match status" value="1"/>
</dbReference>
<proteinExistence type="predicted"/>
<dbReference type="RefSeq" id="WP_106215700.1">
    <property type="nucleotide sequence ID" value="NZ_PVZF01000035.1"/>
</dbReference>
<dbReference type="AlphaFoldDB" id="A0A2T0QNI1"/>
<gene>
    <name evidence="3" type="ORF">CLV37_1359</name>
</gene>
<keyword evidence="4" id="KW-1185">Reference proteome</keyword>
<sequence>MPTALTTTATIGTAITPEDRSSIVLLPLTRDSLALRTAFPIPTRRDEVRVPRLTGDAPASFVEEGADLPEGAPTVDELALRPAKIGLWKPISRELAEDSDPTALSLIGESFARSLRTALDTAFIASDGTGLGGKVPAGVLTADNSTDGGTLTGASLDPLQDALTQVEAAGGTPSVIALHPDTWGVLAKLKDETGSSRPLLGSPTDGKVDRTLFGVPVFVDATVPTDLVGVWDRNAIAVVLRQDVQFEASREALFRSDSIALRSTIRAAWGVLDEGRVVRIAVDLA</sequence>
<dbReference type="InterPro" id="IPR054612">
    <property type="entry name" value="Phage_capsid-like_C"/>
</dbReference>
<dbReference type="Proteomes" id="UP000238083">
    <property type="component" value="Unassembled WGS sequence"/>
</dbReference>